<feature type="compositionally biased region" description="Polar residues" evidence="1">
    <location>
        <begin position="45"/>
        <end position="56"/>
    </location>
</feature>
<feature type="compositionally biased region" description="Low complexity" evidence="1">
    <location>
        <begin position="730"/>
        <end position="741"/>
    </location>
</feature>
<reference evidence="3" key="1">
    <citation type="submission" date="2021-02" db="EMBL/GenBank/DDBJ databases">
        <authorList>
            <person name="Nowell W R."/>
        </authorList>
    </citation>
    <scope>NUCLEOTIDE SEQUENCE</scope>
</reference>
<feature type="region of interest" description="Disordered" evidence="1">
    <location>
        <begin position="427"/>
        <end position="465"/>
    </location>
</feature>
<feature type="compositionally biased region" description="Polar residues" evidence="1">
    <location>
        <begin position="691"/>
        <end position="704"/>
    </location>
</feature>
<feature type="compositionally biased region" description="Polar residues" evidence="1">
    <location>
        <begin position="132"/>
        <end position="151"/>
    </location>
</feature>
<dbReference type="Proteomes" id="UP000663852">
    <property type="component" value="Unassembled WGS sequence"/>
</dbReference>
<feature type="region of interest" description="Disordered" evidence="1">
    <location>
        <begin position="691"/>
        <end position="769"/>
    </location>
</feature>
<name>A0A814H3V8_ADIRI</name>
<comment type="caution">
    <text evidence="3">The sequence shown here is derived from an EMBL/GenBank/DDBJ whole genome shotgun (WGS) entry which is preliminary data.</text>
</comment>
<feature type="compositionally biased region" description="Polar residues" evidence="1">
    <location>
        <begin position="743"/>
        <end position="752"/>
    </location>
</feature>
<sequence>MNSSSSPPVLYLEDDGGDDDNQIYQTSLLNDLHLPRKKRKLTNANVQINSSASNWPKRQRNGDFHRQSSKITMDSEPDPEPILLDPDEYIIEEPDTAHSFCSFDWTIQPRTPPPPLLPPPPLPSLSNRMYSSPIQTPSRISSTSSMNTTYATKRHPDKLDRMPSNNNSHDRHIQQSRNPISVPVPPATPPHTSRSSVVALPLPLPKPTASFAQPNTRRGRPIKNSRVPYPQDTTPHSPIRHRSEPNIYSQAQQALRTAAAATVQPPPPSSLSSPSSSGAISAIPTMPSNSSNNHTSEIRRQTLNGTGLFSAFHDSKYYQCNICKFKSVTSSTLLQHLFTHMFFCDQCSFYTYSHYSLTQHTFEKHLPPVTEHARDFSNPKSFDLLYVTRCPDGTFALCMDSSLSAAASTNKTTTTTTVEKRLILSSAVPNDQQQQLQPQQQVAKSSKPKQIKEKKSSSTMEDNDIVLLSPEKRDTTTHRSVVQHKAKEKPSQNYISIKHRRTYSLKKPFSCHALTLEYDICREHMTRLMCNTQDTYKRRKYLNEFQKTRLIDEVADCLRTVVNDIIDSEDNSVQSTMICALPNHVLSSILSTSDLNEIMSSLKLNNKHEQCQEQKILYDREHLMRENRKNTFVITSPDTNHSEQSIITSLHSSMTNGDSIFTQTKIIKTPIVNENLRRYAQRNPNVQLQTTVSKPMSQKKINVTQSSSPSPLPRPNSPQLNSVRPTIPKSSRSVSNSSIPSITDRNNNTIPTSHPKVAPSKCPRVITLD</sequence>
<feature type="domain" description="C2H2-type" evidence="2">
    <location>
        <begin position="342"/>
        <end position="365"/>
    </location>
</feature>
<evidence type="ECO:0000259" key="2">
    <source>
        <dbReference type="SMART" id="SM00355"/>
    </source>
</evidence>
<organism evidence="3 5">
    <name type="scientific">Adineta ricciae</name>
    <name type="common">Rotifer</name>
    <dbReference type="NCBI Taxonomy" id="249248"/>
    <lineage>
        <taxon>Eukaryota</taxon>
        <taxon>Metazoa</taxon>
        <taxon>Spiralia</taxon>
        <taxon>Gnathifera</taxon>
        <taxon>Rotifera</taxon>
        <taxon>Eurotatoria</taxon>
        <taxon>Bdelloidea</taxon>
        <taxon>Adinetida</taxon>
        <taxon>Adinetidae</taxon>
        <taxon>Adineta</taxon>
    </lineage>
</organism>
<feature type="region of interest" description="Disordered" evidence="1">
    <location>
        <begin position="132"/>
        <end position="295"/>
    </location>
</feature>
<protein>
    <recommendedName>
        <fullName evidence="2">C2H2-type domain-containing protein</fullName>
    </recommendedName>
</protein>
<keyword evidence="5" id="KW-1185">Reference proteome</keyword>
<dbReference type="EMBL" id="CAJNOJ010000287">
    <property type="protein sequence ID" value="CAF1370833.1"/>
    <property type="molecule type" value="Genomic_DNA"/>
</dbReference>
<dbReference type="Proteomes" id="UP000663828">
    <property type="component" value="Unassembled WGS sequence"/>
</dbReference>
<dbReference type="InterPro" id="IPR013087">
    <property type="entry name" value="Znf_C2H2_type"/>
</dbReference>
<evidence type="ECO:0000313" key="4">
    <source>
        <dbReference type="EMBL" id="CAF1370833.1"/>
    </source>
</evidence>
<accession>A0A814H3V8</accession>
<evidence type="ECO:0000256" key="1">
    <source>
        <dbReference type="SAM" id="MobiDB-lite"/>
    </source>
</evidence>
<dbReference type="AlphaFoldDB" id="A0A814H3V8"/>
<dbReference type="OrthoDB" id="10051084at2759"/>
<feature type="compositionally biased region" description="Low complexity" evidence="1">
    <location>
        <begin position="432"/>
        <end position="445"/>
    </location>
</feature>
<feature type="domain" description="C2H2-type" evidence="2">
    <location>
        <begin position="318"/>
        <end position="340"/>
    </location>
</feature>
<proteinExistence type="predicted"/>
<feature type="region of interest" description="Disordered" evidence="1">
    <location>
        <begin position="1"/>
        <end position="20"/>
    </location>
</feature>
<feature type="compositionally biased region" description="Polar residues" evidence="1">
    <location>
        <begin position="286"/>
        <end position="295"/>
    </location>
</feature>
<feature type="region of interest" description="Disordered" evidence="1">
    <location>
        <begin position="45"/>
        <end position="81"/>
    </location>
</feature>
<feature type="compositionally biased region" description="Low complexity" evidence="1">
    <location>
        <begin position="250"/>
        <end position="263"/>
    </location>
</feature>
<gene>
    <name evidence="4" type="ORF">EDS130_LOCUS34363</name>
    <name evidence="3" type="ORF">XAT740_LOCUS13432</name>
</gene>
<dbReference type="EMBL" id="CAJNOR010000779">
    <property type="protein sequence ID" value="CAF1005376.1"/>
    <property type="molecule type" value="Genomic_DNA"/>
</dbReference>
<evidence type="ECO:0000313" key="5">
    <source>
        <dbReference type="Proteomes" id="UP000663828"/>
    </source>
</evidence>
<dbReference type="SMART" id="SM00355">
    <property type="entry name" value="ZnF_C2H2"/>
    <property type="match status" value="2"/>
</dbReference>
<evidence type="ECO:0000313" key="3">
    <source>
        <dbReference type="EMBL" id="CAF1005376.1"/>
    </source>
</evidence>